<evidence type="ECO:0000313" key="2">
    <source>
        <dbReference type="EMBL" id="QSX79374.1"/>
    </source>
</evidence>
<keyword evidence="1" id="KW-0732">Signal</keyword>
<sequence length="160" mass="17164">MTCLKYLAAGLLALSANVAAAEITDPYCPLTFAPPGKWEQSESGYFRLAAADGAELTGMPIPDSAHGEPLEQVDQKASYFHSMSFGSTNPSAPEQVSGKGWKGLLRQQTTALGPEFQFVVRSEQATCLYYLRVPADASPTRAQELRQVLLSVRPSAGPQS</sequence>
<keyword evidence="3" id="KW-1185">Reference proteome</keyword>
<dbReference type="EMBL" id="CP071518">
    <property type="protein sequence ID" value="QSX79374.1"/>
    <property type="molecule type" value="Genomic_DNA"/>
</dbReference>
<organism evidence="2 3">
    <name type="scientific">Agrilutibacter solisilvae</name>
    <dbReference type="NCBI Taxonomy" id="2763317"/>
    <lineage>
        <taxon>Bacteria</taxon>
        <taxon>Pseudomonadati</taxon>
        <taxon>Pseudomonadota</taxon>
        <taxon>Gammaproteobacteria</taxon>
        <taxon>Lysobacterales</taxon>
        <taxon>Lysobacteraceae</taxon>
        <taxon>Agrilutibacter</taxon>
    </lineage>
</organism>
<accession>A0A975ATQ9</accession>
<dbReference type="Proteomes" id="UP000639274">
    <property type="component" value="Chromosome"/>
</dbReference>
<proteinExistence type="predicted"/>
<dbReference type="RefSeq" id="WP_200616252.1">
    <property type="nucleotide sequence ID" value="NZ_CP071518.1"/>
</dbReference>
<protein>
    <recommendedName>
        <fullName evidence="4">DUF1795 domain-containing protein</fullName>
    </recommendedName>
</protein>
<reference evidence="2 3" key="1">
    <citation type="submission" date="2021-03" db="EMBL/GenBank/DDBJ databases">
        <title>Lysobacter sp. nov. isolated from soil of gangwondo yeongwol, south Korea.</title>
        <authorList>
            <person name="Kim K.R."/>
            <person name="Kim K.H."/>
            <person name="Jeon C.O."/>
        </authorList>
    </citation>
    <scope>NUCLEOTIDE SEQUENCE [LARGE SCALE GENOMIC DNA]</scope>
    <source>
        <strain evidence="2 3">R19</strain>
    </source>
</reference>
<name>A0A975ATQ9_9GAMM</name>
<feature type="chain" id="PRO_5037422915" description="DUF1795 domain-containing protein" evidence="1">
    <location>
        <begin position="22"/>
        <end position="160"/>
    </location>
</feature>
<gene>
    <name evidence="2" type="ORF">I8J32_005800</name>
</gene>
<evidence type="ECO:0000313" key="3">
    <source>
        <dbReference type="Proteomes" id="UP000639274"/>
    </source>
</evidence>
<evidence type="ECO:0008006" key="4">
    <source>
        <dbReference type="Google" id="ProtNLM"/>
    </source>
</evidence>
<dbReference type="KEGG" id="lsf:I8J32_005800"/>
<dbReference type="AlphaFoldDB" id="A0A975ATQ9"/>
<evidence type="ECO:0000256" key="1">
    <source>
        <dbReference type="SAM" id="SignalP"/>
    </source>
</evidence>
<feature type="signal peptide" evidence="1">
    <location>
        <begin position="1"/>
        <end position="21"/>
    </location>
</feature>